<keyword evidence="4" id="KW-1185">Reference proteome</keyword>
<reference evidence="2" key="1">
    <citation type="submission" date="2023-06" db="EMBL/GenBank/DDBJ databases">
        <authorList>
            <person name="Kurt Z."/>
        </authorList>
    </citation>
    <scope>NUCLEOTIDE SEQUENCE</scope>
</reference>
<dbReference type="AlphaFoldDB" id="A0AA86PFG1"/>
<evidence type="ECO:0000313" key="2">
    <source>
        <dbReference type="EMBL" id="CAI9936378.1"/>
    </source>
</evidence>
<protein>
    <submittedName>
        <fullName evidence="2">Uncharacterized protein</fullName>
    </submittedName>
</protein>
<evidence type="ECO:0000313" key="3">
    <source>
        <dbReference type="EMBL" id="CAL6067423.1"/>
    </source>
</evidence>
<evidence type="ECO:0000313" key="4">
    <source>
        <dbReference type="Proteomes" id="UP001642409"/>
    </source>
</evidence>
<feature type="region of interest" description="Disordered" evidence="1">
    <location>
        <begin position="1"/>
        <end position="47"/>
    </location>
</feature>
<gene>
    <name evidence="2" type="ORF">HINF_LOCUS24023</name>
    <name evidence="3" type="ORF">HINF_LOCUS53018</name>
</gene>
<feature type="compositionally biased region" description="Polar residues" evidence="1">
    <location>
        <begin position="28"/>
        <end position="47"/>
    </location>
</feature>
<reference evidence="3 4" key="2">
    <citation type="submission" date="2024-07" db="EMBL/GenBank/DDBJ databases">
        <authorList>
            <person name="Akdeniz Z."/>
        </authorList>
    </citation>
    <scope>NUCLEOTIDE SEQUENCE [LARGE SCALE GENOMIC DNA]</scope>
</reference>
<dbReference type="EMBL" id="CAXDID020000267">
    <property type="protein sequence ID" value="CAL6067423.1"/>
    <property type="molecule type" value="Genomic_DNA"/>
</dbReference>
<accession>A0AA86PFG1</accession>
<feature type="region of interest" description="Disordered" evidence="1">
    <location>
        <begin position="92"/>
        <end position="116"/>
    </location>
</feature>
<comment type="caution">
    <text evidence="2">The sequence shown here is derived from an EMBL/GenBank/DDBJ whole genome shotgun (WGS) entry which is preliminary data.</text>
</comment>
<dbReference type="EMBL" id="CATOUU010000635">
    <property type="protein sequence ID" value="CAI9936378.1"/>
    <property type="molecule type" value="Genomic_DNA"/>
</dbReference>
<organism evidence="2">
    <name type="scientific">Hexamita inflata</name>
    <dbReference type="NCBI Taxonomy" id="28002"/>
    <lineage>
        <taxon>Eukaryota</taxon>
        <taxon>Metamonada</taxon>
        <taxon>Diplomonadida</taxon>
        <taxon>Hexamitidae</taxon>
        <taxon>Hexamitinae</taxon>
        <taxon>Hexamita</taxon>
    </lineage>
</organism>
<sequence>MSLHKLGGNPVSIEKSLGCKIKPDYHPTLSNTSPHPNSNQNQPDHQINAFSNYWREPLPTVEKFKVNPNVKMESDKADFKKYVQEETALVKNLGGKEEPSEDMVTDPKALAKGKKK</sequence>
<evidence type="ECO:0000256" key="1">
    <source>
        <dbReference type="SAM" id="MobiDB-lite"/>
    </source>
</evidence>
<name>A0AA86PFG1_9EUKA</name>
<proteinExistence type="predicted"/>
<dbReference type="Proteomes" id="UP001642409">
    <property type="component" value="Unassembled WGS sequence"/>
</dbReference>